<dbReference type="Proteomes" id="UP000324479">
    <property type="component" value="Unassembled WGS sequence"/>
</dbReference>
<evidence type="ECO:0000256" key="1">
    <source>
        <dbReference type="SAM" id="Phobius"/>
    </source>
</evidence>
<keyword evidence="3" id="KW-1185">Reference proteome</keyword>
<gene>
    <name evidence="2" type="ORF">FYK55_21185</name>
</gene>
<protein>
    <submittedName>
        <fullName evidence="2">Uncharacterized protein</fullName>
    </submittedName>
</protein>
<dbReference type="AlphaFoldDB" id="A0A5M6CZP0"/>
<dbReference type="EMBL" id="VWOX01000013">
    <property type="protein sequence ID" value="KAA5540553.1"/>
    <property type="molecule type" value="Genomic_DNA"/>
</dbReference>
<evidence type="ECO:0000313" key="3">
    <source>
        <dbReference type="Proteomes" id="UP000324479"/>
    </source>
</evidence>
<keyword evidence="1" id="KW-0472">Membrane</keyword>
<accession>A0A5M6CZP0</accession>
<keyword evidence="1" id="KW-1133">Transmembrane helix</keyword>
<sequence length="149" mass="17513">MVSTRTQPQRFSEATIRQVRSDCNRAMIRARFCPQQSEIVQIRCVDHRLETETDFGNQLWYFEGVGVDELDRRHPVYGVVEYSTQYGLNELVEDGVFPSDHQRERFRSLYEREVQKPDWRHPAHRWLAGGMVAVSAVWLAYLVIRSLIA</sequence>
<keyword evidence="1" id="KW-0812">Transmembrane</keyword>
<organism evidence="2 3">
    <name type="scientific">Roseiconus nitratireducens</name>
    <dbReference type="NCBI Taxonomy" id="2605748"/>
    <lineage>
        <taxon>Bacteria</taxon>
        <taxon>Pseudomonadati</taxon>
        <taxon>Planctomycetota</taxon>
        <taxon>Planctomycetia</taxon>
        <taxon>Pirellulales</taxon>
        <taxon>Pirellulaceae</taxon>
        <taxon>Roseiconus</taxon>
    </lineage>
</organism>
<proteinExistence type="predicted"/>
<reference evidence="2 3" key="1">
    <citation type="submission" date="2019-08" db="EMBL/GenBank/DDBJ databases">
        <authorList>
            <person name="Dhanesh K."/>
            <person name="Kumar G."/>
            <person name="Sasikala C."/>
            <person name="Venkata Ramana C."/>
        </authorList>
    </citation>
    <scope>NUCLEOTIDE SEQUENCE [LARGE SCALE GENOMIC DNA]</scope>
    <source>
        <strain evidence="2 3">JC645</strain>
    </source>
</reference>
<name>A0A5M6CZP0_9BACT</name>
<evidence type="ECO:0000313" key="2">
    <source>
        <dbReference type="EMBL" id="KAA5540553.1"/>
    </source>
</evidence>
<feature type="transmembrane region" description="Helical" evidence="1">
    <location>
        <begin position="126"/>
        <end position="144"/>
    </location>
</feature>
<comment type="caution">
    <text evidence="2">The sequence shown here is derived from an EMBL/GenBank/DDBJ whole genome shotgun (WGS) entry which is preliminary data.</text>
</comment>